<dbReference type="Gene3D" id="2.40.170.20">
    <property type="entry name" value="TonB-dependent receptor, beta-barrel domain"/>
    <property type="match status" value="1"/>
</dbReference>
<dbReference type="GO" id="GO:0015344">
    <property type="term" value="F:siderophore uptake transmembrane transporter activity"/>
    <property type="evidence" value="ECO:0007669"/>
    <property type="project" value="TreeGrafter"/>
</dbReference>
<keyword evidence="3 10" id="KW-0813">Transport</keyword>
<keyword evidence="7 10" id="KW-0472">Membrane</keyword>
<name>A0A918Q3J1_9CAUL</name>
<dbReference type="PANTHER" id="PTHR32552">
    <property type="entry name" value="FERRICHROME IRON RECEPTOR-RELATED"/>
    <property type="match status" value="1"/>
</dbReference>
<dbReference type="Pfam" id="PF07715">
    <property type="entry name" value="Plug"/>
    <property type="match status" value="1"/>
</dbReference>
<keyword evidence="4 10" id="KW-1134">Transmembrane beta strand</keyword>
<dbReference type="InterPro" id="IPR010105">
    <property type="entry name" value="TonB_sidphr_rcpt"/>
</dbReference>
<evidence type="ECO:0000313" key="15">
    <source>
        <dbReference type="EMBL" id="GGZ31077.1"/>
    </source>
</evidence>
<evidence type="ECO:0000256" key="1">
    <source>
        <dbReference type="ARBA" id="ARBA00004571"/>
    </source>
</evidence>
<dbReference type="SUPFAM" id="SSF56935">
    <property type="entry name" value="Porins"/>
    <property type="match status" value="1"/>
</dbReference>
<dbReference type="GO" id="GO:0009279">
    <property type="term" value="C:cell outer membrane"/>
    <property type="evidence" value="ECO:0007669"/>
    <property type="project" value="UniProtKB-SubCell"/>
</dbReference>
<keyword evidence="9 10" id="KW-0998">Cell outer membrane</keyword>
<feature type="domain" description="TonB-dependent receptor plug" evidence="14">
    <location>
        <begin position="53"/>
        <end position="156"/>
    </location>
</feature>
<evidence type="ECO:0000259" key="13">
    <source>
        <dbReference type="Pfam" id="PF00593"/>
    </source>
</evidence>
<gene>
    <name evidence="15" type="ORF">GCM10011273_17010</name>
</gene>
<dbReference type="Gene3D" id="2.170.130.10">
    <property type="entry name" value="TonB-dependent receptor, plug domain"/>
    <property type="match status" value="1"/>
</dbReference>
<keyword evidence="5 10" id="KW-0812">Transmembrane</keyword>
<evidence type="ECO:0000256" key="4">
    <source>
        <dbReference type="ARBA" id="ARBA00022452"/>
    </source>
</evidence>
<evidence type="ECO:0000259" key="14">
    <source>
        <dbReference type="Pfam" id="PF07715"/>
    </source>
</evidence>
<organism evidence="15 16">
    <name type="scientific">Asticcacaulis endophyticus</name>
    <dbReference type="NCBI Taxonomy" id="1395890"/>
    <lineage>
        <taxon>Bacteria</taxon>
        <taxon>Pseudomonadati</taxon>
        <taxon>Pseudomonadota</taxon>
        <taxon>Alphaproteobacteria</taxon>
        <taxon>Caulobacterales</taxon>
        <taxon>Caulobacteraceae</taxon>
        <taxon>Asticcacaulis</taxon>
    </lineage>
</organism>
<keyword evidence="16" id="KW-1185">Reference proteome</keyword>
<dbReference type="CDD" id="cd01347">
    <property type="entry name" value="ligand_gated_channel"/>
    <property type="match status" value="1"/>
</dbReference>
<sequence length="712" mass="77591">MTILKHYKSALLAGSALLLTAPAAFAQDAAPADKVEEVVIQGKRQPFRGDVPLRSVPQAVQVLDGEMLKDLGITRLDAALDMASGISRQSNFGGLWDSFAIRGFVGDPNMPSGYLVNGYNEGRGYGGPRDAGNVERIEIIKGPGSALFGRGEPGGTVNIITKKPKFSQEGSVNATIGEFDLYRVDADYTNRITSNIAGRITGSYEEAGSFRDTIESKKYSINPSFLARLTDTTTLTYDLSITHQEVPFDRGIVVVNGNLNTVPANRFLGEPGDGPIKINAVGHQFGIAQKISTNWNLLLGLGIRDTTFQGFSTEAELATGRQKLYLDGTNLSRQRRERDYQTSSVLPRAELSGRFKTGSFTHHILIGADYEDLEYDNIQKRYRPGTASLAQTEAAANSVNIFNPAYGKLPATTAVVTNTLEKVESKGIYLQDQIDLTDQWKFRIGGRYDKFEREFINRATNITIPDDISKFSPMVGLVYEPTKTVSVYASYGEGFRPQSGADASNNPFEPELSKSIELGMKAEAFDGALSGSMSIYKAEKSNILTADPINANFSIAVGKAESKGFEADGKLELPGDIKIMASYAYTDAYVSEGMKDPDFSLTVLAGDPLINVAKNSGNIMVFKDFHAGDTVYSVGARANYVGERLGETGTKFMLPDYTLVSLFAGYKPTEHIKVTAEINNLFDEDYFSASYSRLWIMPGAPRTAKISLGYSF</sequence>
<dbReference type="RefSeq" id="WP_189485918.1">
    <property type="nucleotide sequence ID" value="NZ_BMZB01000001.1"/>
</dbReference>
<dbReference type="GO" id="GO:0015891">
    <property type="term" value="P:siderophore transport"/>
    <property type="evidence" value="ECO:0007669"/>
    <property type="project" value="InterPro"/>
</dbReference>
<feature type="signal peptide" evidence="12">
    <location>
        <begin position="1"/>
        <end position="26"/>
    </location>
</feature>
<keyword evidence="12" id="KW-0732">Signal</keyword>
<dbReference type="Pfam" id="PF00593">
    <property type="entry name" value="TonB_dep_Rec_b-barrel"/>
    <property type="match status" value="1"/>
</dbReference>
<proteinExistence type="inferred from homology"/>
<evidence type="ECO:0000256" key="11">
    <source>
        <dbReference type="RuleBase" id="RU003357"/>
    </source>
</evidence>
<reference evidence="15" key="2">
    <citation type="submission" date="2020-09" db="EMBL/GenBank/DDBJ databases">
        <authorList>
            <person name="Sun Q."/>
            <person name="Kim S."/>
        </authorList>
    </citation>
    <scope>NUCLEOTIDE SEQUENCE</scope>
    <source>
        <strain evidence="15">KCTC 32296</strain>
    </source>
</reference>
<keyword evidence="8 15" id="KW-0675">Receptor</keyword>
<keyword evidence="6 11" id="KW-0798">TonB box</keyword>
<dbReference type="InterPro" id="IPR000531">
    <property type="entry name" value="Beta-barrel_TonB"/>
</dbReference>
<evidence type="ECO:0000256" key="9">
    <source>
        <dbReference type="ARBA" id="ARBA00023237"/>
    </source>
</evidence>
<evidence type="ECO:0000256" key="5">
    <source>
        <dbReference type="ARBA" id="ARBA00022692"/>
    </source>
</evidence>
<reference evidence="15" key="1">
    <citation type="journal article" date="2014" name="Int. J. Syst. Evol. Microbiol.">
        <title>Complete genome sequence of Corynebacterium casei LMG S-19264T (=DSM 44701T), isolated from a smear-ripened cheese.</title>
        <authorList>
            <consortium name="US DOE Joint Genome Institute (JGI-PGF)"/>
            <person name="Walter F."/>
            <person name="Albersmeier A."/>
            <person name="Kalinowski J."/>
            <person name="Ruckert C."/>
        </authorList>
    </citation>
    <scope>NUCLEOTIDE SEQUENCE</scope>
    <source>
        <strain evidence="15">KCTC 32296</strain>
    </source>
</reference>
<feature type="chain" id="PRO_5037254511" evidence="12">
    <location>
        <begin position="27"/>
        <end position="712"/>
    </location>
</feature>
<dbReference type="EMBL" id="BMZB01000001">
    <property type="protein sequence ID" value="GGZ31077.1"/>
    <property type="molecule type" value="Genomic_DNA"/>
</dbReference>
<dbReference type="GO" id="GO:0038023">
    <property type="term" value="F:signaling receptor activity"/>
    <property type="evidence" value="ECO:0007669"/>
    <property type="project" value="InterPro"/>
</dbReference>
<dbReference type="Proteomes" id="UP000662572">
    <property type="component" value="Unassembled WGS sequence"/>
</dbReference>
<evidence type="ECO:0000313" key="16">
    <source>
        <dbReference type="Proteomes" id="UP000662572"/>
    </source>
</evidence>
<evidence type="ECO:0000256" key="12">
    <source>
        <dbReference type="SAM" id="SignalP"/>
    </source>
</evidence>
<evidence type="ECO:0000256" key="6">
    <source>
        <dbReference type="ARBA" id="ARBA00023077"/>
    </source>
</evidence>
<comment type="caution">
    <text evidence="15">The sequence shown here is derived from an EMBL/GenBank/DDBJ whole genome shotgun (WGS) entry which is preliminary data.</text>
</comment>
<evidence type="ECO:0000256" key="7">
    <source>
        <dbReference type="ARBA" id="ARBA00023136"/>
    </source>
</evidence>
<evidence type="ECO:0000256" key="3">
    <source>
        <dbReference type="ARBA" id="ARBA00022448"/>
    </source>
</evidence>
<dbReference type="InterPro" id="IPR039426">
    <property type="entry name" value="TonB-dep_rcpt-like"/>
</dbReference>
<comment type="subcellular location">
    <subcellularLocation>
        <location evidence="1 10">Cell outer membrane</location>
        <topology evidence="1 10">Multi-pass membrane protein</topology>
    </subcellularLocation>
</comment>
<protein>
    <submittedName>
        <fullName evidence="15">TonB-dependent receptor</fullName>
    </submittedName>
</protein>
<comment type="similarity">
    <text evidence="2 10 11">Belongs to the TonB-dependent receptor family.</text>
</comment>
<feature type="domain" description="TonB-dependent receptor-like beta-barrel" evidence="13">
    <location>
        <begin position="227"/>
        <end position="681"/>
    </location>
</feature>
<dbReference type="InterPro" id="IPR036942">
    <property type="entry name" value="Beta-barrel_TonB_sf"/>
</dbReference>
<evidence type="ECO:0000256" key="8">
    <source>
        <dbReference type="ARBA" id="ARBA00023170"/>
    </source>
</evidence>
<dbReference type="PROSITE" id="PS52016">
    <property type="entry name" value="TONB_DEPENDENT_REC_3"/>
    <property type="match status" value="1"/>
</dbReference>
<evidence type="ECO:0000256" key="2">
    <source>
        <dbReference type="ARBA" id="ARBA00009810"/>
    </source>
</evidence>
<evidence type="ECO:0000256" key="10">
    <source>
        <dbReference type="PROSITE-ProRule" id="PRU01360"/>
    </source>
</evidence>
<dbReference type="InterPro" id="IPR037066">
    <property type="entry name" value="Plug_dom_sf"/>
</dbReference>
<accession>A0A918Q3J1</accession>
<dbReference type="AlphaFoldDB" id="A0A918Q3J1"/>
<dbReference type="PANTHER" id="PTHR32552:SF90">
    <property type="entry name" value="METAL-PSEUDOPALINE RECEPTOR CNTO"/>
    <property type="match status" value="1"/>
</dbReference>
<dbReference type="InterPro" id="IPR012910">
    <property type="entry name" value="Plug_dom"/>
</dbReference>
<dbReference type="NCBIfam" id="TIGR01783">
    <property type="entry name" value="TonB-siderophor"/>
    <property type="match status" value="1"/>
</dbReference>